<keyword evidence="4" id="KW-1185">Reference proteome</keyword>
<evidence type="ECO:0000256" key="1">
    <source>
        <dbReference type="SAM" id="MobiDB-lite"/>
    </source>
</evidence>
<feature type="compositionally biased region" description="Basic residues" evidence="1">
    <location>
        <begin position="109"/>
        <end position="122"/>
    </location>
</feature>
<evidence type="ECO:0000256" key="2">
    <source>
        <dbReference type="SAM" id="Phobius"/>
    </source>
</evidence>
<dbReference type="Proteomes" id="UP000481583">
    <property type="component" value="Unassembled WGS sequence"/>
</dbReference>
<dbReference type="AlphaFoldDB" id="A0A6G4TSA8"/>
<name>A0A6G4TSA8_9ACTN</name>
<feature type="region of interest" description="Disordered" evidence="1">
    <location>
        <begin position="104"/>
        <end position="138"/>
    </location>
</feature>
<gene>
    <name evidence="3" type="ORF">G5C51_03140</name>
</gene>
<sequence length="138" mass="15553">MAEAIPYEEYEEYEERDQLWVDEPVGTPRLPDPVRNAAVRAVIIVSVTMVLGMVAVLCTLAGSWFAFPALLTSVVSTVAATWGVLDVWVTRQVWNQRNGVISSPSSAARRLRRERRRQRRSQRAQARGRPARTVMSEA</sequence>
<reference evidence="3 4" key="1">
    <citation type="submission" date="2020-02" db="EMBL/GenBank/DDBJ databases">
        <title>Whole-genome analyses of novel actinobacteria.</title>
        <authorList>
            <person name="Sahin N."/>
        </authorList>
    </citation>
    <scope>NUCLEOTIDE SEQUENCE [LARGE SCALE GENOMIC DNA]</scope>
    <source>
        <strain evidence="3 4">A7024</strain>
    </source>
</reference>
<feature type="transmembrane region" description="Helical" evidence="2">
    <location>
        <begin position="37"/>
        <end position="64"/>
    </location>
</feature>
<organism evidence="3 4">
    <name type="scientific">Streptomyces coryli</name>
    <dbReference type="NCBI Taxonomy" id="1128680"/>
    <lineage>
        <taxon>Bacteria</taxon>
        <taxon>Bacillati</taxon>
        <taxon>Actinomycetota</taxon>
        <taxon>Actinomycetes</taxon>
        <taxon>Kitasatosporales</taxon>
        <taxon>Streptomycetaceae</taxon>
        <taxon>Streptomyces</taxon>
    </lineage>
</organism>
<keyword evidence="2" id="KW-0812">Transmembrane</keyword>
<protein>
    <submittedName>
        <fullName evidence="3">Uncharacterized protein</fullName>
    </submittedName>
</protein>
<keyword evidence="2" id="KW-1133">Transmembrane helix</keyword>
<evidence type="ECO:0000313" key="4">
    <source>
        <dbReference type="Proteomes" id="UP000481583"/>
    </source>
</evidence>
<accession>A0A6G4TSA8</accession>
<dbReference type="RefSeq" id="WP_165231168.1">
    <property type="nucleotide sequence ID" value="NZ_JAAKZV010000006.1"/>
</dbReference>
<comment type="caution">
    <text evidence="3">The sequence shown here is derived from an EMBL/GenBank/DDBJ whole genome shotgun (WGS) entry which is preliminary data.</text>
</comment>
<dbReference type="EMBL" id="JAAKZV010000006">
    <property type="protein sequence ID" value="NGN62899.1"/>
    <property type="molecule type" value="Genomic_DNA"/>
</dbReference>
<feature type="compositionally biased region" description="Low complexity" evidence="1">
    <location>
        <begin position="123"/>
        <end position="132"/>
    </location>
</feature>
<evidence type="ECO:0000313" key="3">
    <source>
        <dbReference type="EMBL" id="NGN62899.1"/>
    </source>
</evidence>
<proteinExistence type="predicted"/>
<keyword evidence="2" id="KW-0472">Membrane</keyword>
<feature type="transmembrane region" description="Helical" evidence="2">
    <location>
        <begin position="70"/>
        <end position="89"/>
    </location>
</feature>